<evidence type="ECO:0000313" key="4">
    <source>
        <dbReference type="Proteomes" id="UP001152797"/>
    </source>
</evidence>
<reference evidence="2" key="1">
    <citation type="submission" date="2022-10" db="EMBL/GenBank/DDBJ databases">
        <authorList>
            <person name="Chen Y."/>
            <person name="Dougan E. K."/>
            <person name="Chan C."/>
            <person name="Rhodes N."/>
            <person name="Thang M."/>
        </authorList>
    </citation>
    <scope>NUCLEOTIDE SEQUENCE</scope>
</reference>
<protein>
    <submittedName>
        <fullName evidence="3">Poly [ADP-ribose] polymerase (PARP)</fullName>
    </submittedName>
</protein>
<keyword evidence="4" id="KW-1185">Reference proteome</keyword>
<feature type="region of interest" description="Disordered" evidence="1">
    <location>
        <begin position="626"/>
        <end position="648"/>
    </location>
</feature>
<dbReference type="OrthoDB" id="440432at2759"/>
<feature type="compositionally biased region" description="Low complexity" evidence="1">
    <location>
        <begin position="495"/>
        <end position="511"/>
    </location>
</feature>
<feature type="region of interest" description="Disordered" evidence="1">
    <location>
        <begin position="1"/>
        <end position="22"/>
    </location>
</feature>
<feature type="compositionally biased region" description="Basic and acidic residues" evidence="1">
    <location>
        <begin position="482"/>
        <end position="494"/>
    </location>
</feature>
<feature type="region of interest" description="Disordered" evidence="1">
    <location>
        <begin position="465"/>
        <end position="604"/>
    </location>
</feature>
<dbReference type="EMBL" id="CAMXCT010006668">
    <property type="protein sequence ID" value="CAI4017992.1"/>
    <property type="molecule type" value="Genomic_DNA"/>
</dbReference>
<evidence type="ECO:0000256" key="1">
    <source>
        <dbReference type="SAM" id="MobiDB-lite"/>
    </source>
</evidence>
<dbReference type="EMBL" id="CAMXCT020006668">
    <property type="protein sequence ID" value="CAL1171367.1"/>
    <property type="molecule type" value="Genomic_DNA"/>
</dbReference>
<comment type="caution">
    <text evidence="2">The sequence shown here is derived from an EMBL/GenBank/DDBJ whole genome shotgun (WGS) entry which is preliminary data.</text>
</comment>
<dbReference type="EMBL" id="CAMXCT030006668">
    <property type="protein sequence ID" value="CAL4805304.1"/>
    <property type="molecule type" value="Genomic_DNA"/>
</dbReference>
<sequence length="1633" mass="181764">MPAPDADGLSPRESGPLPIMPDGRPLWRDGTLVFQVRSEIRPVQFARDPGDDRPGVSLSLLFDVGAYSRELWNRVEWSVAELVALDPNQMLQVIPPVIENPTKLWSVRNQVLSARDRLSILENQLGVMADDEILFHLEQLDAECLSGDEFPPKRIGLIEPIVAAAWLDPNSFDCTDWAATHPEIRAEGIQLVGVLGHLEGYVEILEGYKVLIQASNVEPVELVPAVCTDPPGWTSVPSNPGPPVGAVRWYGSAIVTKIMDWFWDAVDKEPGPVVWVSNAQLYIDYALTTGDAGPIHVHRLQDSADVPLDALLSIGFKERVRWFGRVLREILKHAGITCESRYCRPVSHMICMHASCTGVPMAEDRLCAADRWMAKFTRVPFRRQSRELDHLPVRNFDIPRDQQTTDADLMRSVRVDPPAKAEIDIANPSGPVVRPLLARQRGLGQPSPIYAANVLYGDERRDSRFTQDRNCRGHRSVAATQRRIDRGQERRRQAELAAQQAQAATQTEPQQGDTAPPEPSRPPRVSTSERRARSAPPPGQAALEANEEAEVSLVPRKDRRRRDKAETKAEPQEPILEEELEEVLEEELPASSSVRVPTPPRVPDEHYISEARRILDQPQPEVPEEIAAAAADAPAEESGNETEVEWGDSLSSYSSYEVCEIPDLETARREAEAVAAQTKWLEQRRLQAPPWYATGVAGSTARSSADSKGPAVEAELSKALDLSWTKGPKKNAMTDPQQVIGEMQLRMDALASQMQALNIAHQSQPQQNAQLQQEKQELDQRLTGVMALLQQSLQQTANVGVAQGQVPPLQSAGTPAGSSKPVNHIDVLKSVKQPQSLKDRDQWERFSFQVETYLALLDENFPADLDNARKLTSFVDPVDMTDEAKSRGRQLFAMLNSWTQELAVASKIARGIRDQNGFEFWRLLWREMAPDNHSKSLIWRRSLLSPKFPAKEAEFSAALQEWEADLDKYEAEYGPSKAISDEDKRAVVLTEAPTALKQHLSMHIGTLSTYQSVREVVVSYLQAKQVWRPSAAYAEAISRVCGSRRTHKRSRCHGHQPCGKGQQEKDRCAICWKTGHTIEKCWFNSKGQPKGKGKKGVAGITEDNASVISAGPSASQVGGQSVITLPSTTTSNKGKNVGMIGEHRLLMVKATSSGQHRHVSPKAILAIPEGGEISTGNAILAKESLVSKLEAIFAYRDQPGWHDPDPNTKVFVVKGKNGATRKYATPGSQYPGYTFRSTWQWNEESNAWDCKEFRKKWKLLHEPHETFQGTRVWALQVFQRSDTARVAKVASRGTLLVDTGACSSVCRPEAFPSALLDPNAVEELYTVDDTPLKACGEIRPQLRLGDKLKEEAQVTFQVVEGVNENILSVNRALDIGASVHFESDNCYIQWADGRKATFARQGKQFLLPFEELEQPTTRHGKVAAIDEDAMAVEAYAMQEDEEAEAVQEYARREEEVRKAKELLEQDPGLLADLEEEAETPPPVEPEGLSQPISPTEAQVESHRLTHLPFQPWCEECVSGKAKQDWHRRDQSSTREGTGLIQMDYFFLSPEKEEEVEDESRLVTILCLTDTVTGWPLALQLPNKSTEIAQSRYCLQNVDLYLKNLGYSKVILAHDGEPSIRALAESIQRHVGSS</sequence>
<feature type="compositionally biased region" description="Acidic residues" evidence="1">
    <location>
        <begin position="634"/>
        <end position="646"/>
    </location>
</feature>
<organism evidence="2">
    <name type="scientific">Cladocopium goreaui</name>
    <dbReference type="NCBI Taxonomy" id="2562237"/>
    <lineage>
        <taxon>Eukaryota</taxon>
        <taxon>Sar</taxon>
        <taxon>Alveolata</taxon>
        <taxon>Dinophyceae</taxon>
        <taxon>Suessiales</taxon>
        <taxon>Symbiodiniaceae</taxon>
        <taxon>Cladocopium</taxon>
    </lineage>
</organism>
<evidence type="ECO:0000313" key="3">
    <source>
        <dbReference type="EMBL" id="CAL4805304.1"/>
    </source>
</evidence>
<accession>A0A9P1M1A8</accession>
<evidence type="ECO:0000313" key="2">
    <source>
        <dbReference type="EMBL" id="CAI4017992.1"/>
    </source>
</evidence>
<feature type="compositionally biased region" description="Acidic residues" evidence="1">
    <location>
        <begin position="575"/>
        <end position="588"/>
    </location>
</feature>
<feature type="region of interest" description="Disordered" evidence="1">
    <location>
        <begin position="1476"/>
        <end position="1500"/>
    </location>
</feature>
<name>A0A9P1M1A8_9DINO</name>
<dbReference type="Proteomes" id="UP001152797">
    <property type="component" value="Unassembled WGS sequence"/>
</dbReference>
<reference evidence="3 4" key="2">
    <citation type="submission" date="2024-05" db="EMBL/GenBank/DDBJ databases">
        <authorList>
            <person name="Chen Y."/>
            <person name="Shah S."/>
            <person name="Dougan E. K."/>
            <person name="Thang M."/>
            <person name="Chan C."/>
        </authorList>
    </citation>
    <scope>NUCLEOTIDE SEQUENCE [LARGE SCALE GENOMIC DNA]</scope>
</reference>
<proteinExistence type="predicted"/>
<gene>
    <name evidence="2" type="ORF">C1SCF055_LOCUS42595</name>
</gene>